<evidence type="ECO:0000313" key="9">
    <source>
        <dbReference type="EMBL" id="KAK4206953.1"/>
    </source>
</evidence>
<evidence type="ECO:0000313" key="10">
    <source>
        <dbReference type="Proteomes" id="UP001301769"/>
    </source>
</evidence>
<feature type="transmembrane region" description="Helical" evidence="7">
    <location>
        <begin position="149"/>
        <end position="167"/>
    </location>
</feature>
<gene>
    <name evidence="9" type="ORF">QBC37DRAFT_456806</name>
</gene>
<dbReference type="InterPro" id="IPR011701">
    <property type="entry name" value="MFS"/>
</dbReference>
<evidence type="ECO:0000256" key="5">
    <source>
        <dbReference type="ARBA" id="ARBA00023136"/>
    </source>
</evidence>
<keyword evidence="5 7" id="KW-0472">Membrane</keyword>
<dbReference type="PANTHER" id="PTHR43791">
    <property type="entry name" value="PERMEASE-RELATED"/>
    <property type="match status" value="1"/>
</dbReference>
<evidence type="ECO:0000256" key="7">
    <source>
        <dbReference type="SAM" id="Phobius"/>
    </source>
</evidence>
<proteinExistence type="inferred from homology"/>
<evidence type="ECO:0000256" key="1">
    <source>
        <dbReference type="ARBA" id="ARBA00004141"/>
    </source>
</evidence>
<feature type="transmembrane region" description="Helical" evidence="7">
    <location>
        <begin position="93"/>
        <end position="113"/>
    </location>
</feature>
<comment type="subcellular location">
    <subcellularLocation>
        <location evidence="1">Membrane</location>
        <topology evidence="1">Multi-pass membrane protein</topology>
    </subcellularLocation>
</comment>
<keyword evidence="10" id="KW-1185">Reference proteome</keyword>
<evidence type="ECO:0000256" key="2">
    <source>
        <dbReference type="ARBA" id="ARBA00022448"/>
    </source>
</evidence>
<sequence>MASSKEEAQVGVVETTKGMEVDNAWEFLDHHRDANLEDPIDLVKLRRKIDWRIVPLMFAAYTIQFLDKIILNYAGVMTIRQDLNLQGNDFTNISTFTFVGQALFEIPNIYFLQRVPAAKWLGFNILAWAVATGSAAASKDYQTLLVSRVFLGIFEATVAPSLMLISSQWYTKSEQAPRISFWLLGLGMGQIFGGLVSFGFQHFTPEQSPLAGWRVMFLTLGVLTLVIGVAVLVFLPDTPMRAKWLSDNEKVALLKHVSVNQTGIENHRFRAAEVVEALADPQIWLLLVSILPIKAPCLLTRVQTQ</sequence>
<dbReference type="EMBL" id="MU858333">
    <property type="protein sequence ID" value="KAK4206953.1"/>
    <property type="molecule type" value="Genomic_DNA"/>
</dbReference>
<dbReference type="PROSITE" id="PS50850">
    <property type="entry name" value="MFS"/>
    <property type="match status" value="1"/>
</dbReference>
<dbReference type="SUPFAM" id="SSF103473">
    <property type="entry name" value="MFS general substrate transporter"/>
    <property type="match status" value="1"/>
</dbReference>
<accession>A0AAN6XUP7</accession>
<dbReference type="Gene3D" id="1.20.1250.20">
    <property type="entry name" value="MFS general substrate transporter like domains"/>
    <property type="match status" value="1"/>
</dbReference>
<dbReference type="InterPro" id="IPR020846">
    <property type="entry name" value="MFS_dom"/>
</dbReference>
<keyword evidence="3 7" id="KW-0812">Transmembrane</keyword>
<dbReference type="Proteomes" id="UP001301769">
    <property type="component" value="Unassembled WGS sequence"/>
</dbReference>
<feature type="transmembrane region" description="Helical" evidence="7">
    <location>
        <begin position="120"/>
        <end position="137"/>
    </location>
</feature>
<evidence type="ECO:0000256" key="4">
    <source>
        <dbReference type="ARBA" id="ARBA00022989"/>
    </source>
</evidence>
<keyword evidence="2" id="KW-0813">Transport</keyword>
<feature type="domain" description="Major facilitator superfamily (MFS) profile" evidence="8">
    <location>
        <begin position="53"/>
        <end position="305"/>
    </location>
</feature>
<dbReference type="GO" id="GO:0016020">
    <property type="term" value="C:membrane"/>
    <property type="evidence" value="ECO:0007669"/>
    <property type="project" value="UniProtKB-SubCell"/>
</dbReference>
<evidence type="ECO:0000256" key="3">
    <source>
        <dbReference type="ARBA" id="ARBA00022692"/>
    </source>
</evidence>
<feature type="transmembrane region" description="Helical" evidence="7">
    <location>
        <begin position="53"/>
        <end position="73"/>
    </location>
</feature>
<protein>
    <submittedName>
        <fullName evidence="9">Major facilitator superfamily domain-containing protein</fullName>
    </submittedName>
</protein>
<keyword evidence="4 7" id="KW-1133">Transmembrane helix</keyword>
<reference evidence="9" key="1">
    <citation type="journal article" date="2023" name="Mol. Phylogenet. Evol.">
        <title>Genome-scale phylogeny and comparative genomics of the fungal order Sordariales.</title>
        <authorList>
            <person name="Hensen N."/>
            <person name="Bonometti L."/>
            <person name="Westerberg I."/>
            <person name="Brannstrom I.O."/>
            <person name="Guillou S."/>
            <person name="Cros-Aarteil S."/>
            <person name="Calhoun S."/>
            <person name="Haridas S."/>
            <person name="Kuo A."/>
            <person name="Mondo S."/>
            <person name="Pangilinan J."/>
            <person name="Riley R."/>
            <person name="LaButti K."/>
            <person name="Andreopoulos B."/>
            <person name="Lipzen A."/>
            <person name="Chen C."/>
            <person name="Yan M."/>
            <person name="Daum C."/>
            <person name="Ng V."/>
            <person name="Clum A."/>
            <person name="Steindorff A."/>
            <person name="Ohm R.A."/>
            <person name="Martin F."/>
            <person name="Silar P."/>
            <person name="Natvig D.O."/>
            <person name="Lalanne C."/>
            <person name="Gautier V."/>
            <person name="Ament-Velasquez S.L."/>
            <person name="Kruys A."/>
            <person name="Hutchinson M.I."/>
            <person name="Powell A.J."/>
            <person name="Barry K."/>
            <person name="Miller A.N."/>
            <person name="Grigoriev I.V."/>
            <person name="Debuchy R."/>
            <person name="Gladieux P."/>
            <person name="Hiltunen Thoren M."/>
            <person name="Johannesson H."/>
        </authorList>
    </citation>
    <scope>NUCLEOTIDE SEQUENCE</scope>
    <source>
        <strain evidence="9">PSN293</strain>
    </source>
</reference>
<feature type="transmembrane region" description="Helical" evidence="7">
    <location>
        <begin position="179"/>
        <end position="200"/>
    </location>
</feature>
<evidence type="ECO:0000256" key="6">
    <source>
        <dbReference type="ARBA" id="ARBA00037968"/>
    </source>
</evidence>
<dbReference type="AlphaFoldDB" id="A0AAN6XUP7"/>
<dbReference type="InterPro" id="IPR036259">
    <property type="entry name" value="MFS_trans_sf"/>
</dbReference>
<reference evidence="9" key="2">
    <citation type="submission" date="2023-05" db="EMBL/GenBank/DDBJ databases">
        <authorList>
            <consortium name="Lawrence Berkeley National Laboratory"/>
            <person name="Steindorff A."/>
            <person name="Hensen N."/>
            <person name="Bonometti L."/>
            <person name="Westerberg I."/>
            <person name="Brannstrom I.O."/>
            <person name="Guillou S."/>
            <person name="Cros-Aarteil S."/>
            <person name="Calhoun S."/>
            <person name="Haridas S."/>
            <person name="Kuo A."/>
            <person name="Mondo S."/>
            <person name="Pangilinan J."/>
            <person name="Riley R."/>
            <person name="Labutti K."/>
            <person name="Andreopoulos B."/>
            <person name="Lipzen A."/>
            <person name="Chen C."/>
            <person name="Yanf M."/>
            <person name="Daum C."/>
            <person name="Ng V."/>
            <person name="Clum A."/>
            <person name="Ohm R."/>
            <person name="Martin F."/>
            <person name="Silar P."/>
            <person name="Natvig D."/>
            <person name="Lalanne C."/>
            <person name="Gautier V."/>
            <person name="Ament-Velasquez S.L."/>
            <person name="Kruys A."/>
            <person name="Hutchinson M.I."/>
            <person name="Powell A.J."/>
            <person name="Barry K."/>
            <person name="Miller A.N."/>
            <person name="Grigoriev I.V."/>
            <person name="Debuchy R."/>
            <person name="Gladieux P."/>
            <person name="Thoren M.H."/>
            <person name="Johannesson H."/>
        </authorList>
    </citation>
    <scope>NUCLEOTIDE SEQUENCE</scope>
    <source>
        <strain evidence="9">PSN293</strain>
    </source>
</reference>
<comment type="similarity">
    <text evidence="6">Belongs to the major facilitator superfamily. Allantoate permease family.</text>
</comment>
<organism evidence="9 10">
    <name type="scientific">Rhypophila decipiens</name>
    <dbReference type="NCBI Taxonomy" id="261697"/>
    <lineage>
        <taxon>Eukaryota</taxon>
        <taxon>Fungi</taxon>
        <taxon>Dikarya</taxon>
        <taxon>Ascomycota</taxon>
        <taxon>Pezizomycotina</taxon>
        <taxon>Sordariomycetes</taxon>
        <taxon>Sordariomycetidae</taxon>
        <taxon>Sordariales</taxon>
        <taxon>Naviculisporaceae</taxon>
        <taxon>Rhypophila</taxon>
    </lineage>
</organism>
<dbReference type="GO" id="GO:0022857">
    <property type="term" value="F:transmembrane transporter activity"/>
    <property type="evidence" value="ECO:0007669"/>
    <property type="project" value="InterPro"/>
</dbReference>
<feature type="transmembrane region" description="Helical" evidence="7">
    <location>
        <begin position="212"/>
        <end position="235"/>
    </location>
</feature>
<name>A0AAN6XUP7_9PEZI</name>
<dbReference type="Pfam" id="PF07690">
    <property type="entry name" value="MFS_1"/>
    <property type="match status" value="1"/>
</dbReference>
<dbReference type="PANTHER" id="PTHR43791:SF40">
    <property type="entry name" value="THIAMINE PATHWAY TRANSPORTER THI73"/>
    <property type="match status" value="1"/>
</dbReference>
<dbReference type="FunFam" id="1.20.1250.20:FF:000064">
    <property type="entry name" value="MFS allantoate transporter"/>
    <property type="match status" value="1"/>
</dbReference>
<evidence type="ECO:0000259" key="8">
    <source>
        <dbReference type="PROSITE" id="PS50850"/>
    </source>
</evidence>
<comment type="caution">
    <text evidence="9">The sequence shown here is derived from an EMBL/GenBank/DDBJ whole genome shotgun (WGS) entry which is preliminary data.</text>
</comment>